<dbReference type="Pfam" id="PF00563">
    <property type="entry name" value="EAL"/>
    <property type="match status" value="1"/>
</dbReference>
<reference evidence="2 3" key="1">
    <citation type="submission" date="2012-11" db="EMBL/GenBank/DDBJ databases">
        <title>Whole genome sequence of Acidocella aminolytica 101 = DSM 11237.</title>
        <authorList>
            <person name="Azuma Y."/>
            <person name="Higashiura N."/>
            <person name="Hirakawa H."/>
            <person name="Matsushita K."/>
        </authorList>
    </citation>
    <scope>NUCLEOTIDE SEQUENCE [LARGE SCALE GENOMIC DNA]</scope>
    <source>
        <strain evidence="3">101 / DSM 11237</strain>
    </source>
</reference>
<dbReference type="Proteomes" id="UP000032668">
    <property type="component" value="Unassembled WGS sequence"/>
</dbReference>
<dbReference type="EMBL" id="BANC01000116">
    <property type="protein sequence ID" value="GAN81770.1"/>
    <property type="molecule type" value="Genomic_DNA"/>
</dbReference>
<evidence type="ECO:0000313" key="2">
    <source>
        <dbReference type="EMBL" id="GAN81770.1"/>
    </source>
</evidence>
<keyword evidence="3" id="KW-1185">Reference proteome</keyword>
<evidence type="ECO:0000313" key="3">
    <source>
        <dbReference type="Proteomes" id="UP000032668"/>
    </source>
</evidence>
<dbReference type="SUPFAM" id="SSF141868">
    <property type="entry name" value="EAL domain-like"/>
    <property type="match status" value="1"/>
</dbReference>
<feature type="domain" description="EAL" evidence="1">
    <location>
        <begin position="1"/>
        <end position="248"/>
    </location>
</feature>
<dbReference type="STRING" id="1120923.SAMN02746095_00657"/>
<dbReference type="Gene3D" id="3.20.20.450">
    <property type="entry name" value="EAL domain"/>
    <property type="match status" value="1"/>
</dbReference>
<accession>A0A0D6PJ51</accession>
<dbReference type="AlphaFoldDB" id="A0A0D6PJ51"/>
<dbReference type="PROSITE" id="PS50883">
    <property type="entry name" value="EAL"/>
    <property type="match status" value="1"/>
</dbReference>
<dbReference type="InterPro" id="IPR001633">
    <property type="entry name" value="EAL_dom"/>
</dbReference>
<gene>
    <name evidence="2" type="ORF">Aam_118_012</name>
</gene>
<name>A0A0D6PJ51_9PROT</name>
<dbReference type="InterPro" id="IPR050706">
    <property type="entry name" value="Cyclic-di-GMP_PDE-like"/>
</dbReference>
<dbReference type="PANTHER" id="PTHR33121:SF79">
    <property type="entry name" value="CYCLIC DI-GMP PHOSPHODIESTERASE PDED-RELATED"/>
    <property type="match status" value="1"/>
</dbReference>
<protein>
    <submittedName>
        <fullName evidence="2">PAS/PAC sensor-containing diguanylate cyclase/signaling protein</fullName>
    </submittedName>
</protein>
<dbReference type="CDD" id="cd01948">
    <property type="entry name" value="EAL"/>
    <property type="match status" value="1"/>
</dbReference>
<dbReference type="PANTHER" id="PTHR33121">
    <property type="entry name" value="CYCLIC DI-GMP PHOSPHODIESTERASE PDEF"/>
    <property type="match status" value="1"/>
</dbReference>
<dbReference type="OrthoDB" id="7245672at2"/>
<dbReference type="GO" id="GO:0071111">
    <property type="term" value="F:cyclic-guanylate-specific phosphodiesterase activity"/>
    <property type="evidence" value="ECO:0007669"/>
    <property type="project" value="InterPro"/>
</dbReference>
<evidence type="ECO:0000259" key="1">
    <source>
        <dbReference type="PROSITE" id="PS50883"/>
    </source>
</evidence>
<comment type="caution">
    <text evidence="2">The sequence shown here is derived from an EMBL/GenBank/DDBJ whole genome shotgun (WGS) entry which is preliminary data.</text>
</comment>
<sequence length="248" mass="26989">MLIKAPASQSADTLRLHYQPVIRLRDGALSHAEVLARGIAPDGALRGQQWLIEAMDKPDLALSMTRTIMEQALSEYQALNLSVFGVPVAFNLPLSVLVHPETWGLIEKLRAQYCLAACLLRFELTETQPVHDLHLTTARIQDLREAGYLLALDDVIPDTPFLDALMAGPISAVKLDRSVVIDEHPEAQVFIGQVSRNAALNGLDVVAEGIETNAQLQRMQGQGVTHGQGFLLSRPMTAPALAAHLAAR</sequence>
<dbReference type="SMART" id="SM00052">
    <property type="entry name" value="EAL"/>
    <property type="match status" value="1"/>
</dbReference>
<dbReference type="RefSeq" id="WP_048880160.1">
    <property type="nucleotide sequence ID" value="NZ_BANC01000116.1"/>
</dbReference>
<proteinExistence type="predicted"/>
<dbReference type="InterPro" id="IPR035919">
    <property type="entry name" value="EAL_sf"/>
</dbReference>
<organism evidence="2 3">
    <name type="scientific">Acidocella aminolytica 101 = DSM 11237</name>
    <dbReference type="NCBI Taxonomy" id="1120923"/>
    <lineage>
        <taxon>Bacteria</taxon>
        <taxon>Pseudomonadati</taxon>
        <taxon>Pseudomonadota</taxon>
        <taxon>Alphaproteobacteria</taxon>
        <taxon>Acetobacterales</taxon>
        <taxon>Acidocellaceae</taxon>
        <taxon>Acidocella</taxon>
    </lineage>
</organism>